<evidence type="ECO:0000313" key="1">
    <source>
        <dbReference type="EMBL" id="PIG80472.1"/>
    </source>
</evidence>
<comment type="caution">
    <text evidence="1">The sequence shown here is derived from an EMBL/GenBank/DDBJ whole genome shotgun (WGS) entry which is preliminary data.</text>
</comment>
<dbReference type="Pfam" id="PF05721">
    <property type="entry name" value="PhyH"/>
    <property type="match status" value="1"/>
</dbReference>
<gene>
    <name evidence="1" type="ORF">AARAC_001647</name>
</gene>
<evidence type="ECO:0008006" key="3">
    <source>
        <dbReference type="Google" id="ProtNLM"/>
    </source>
</evidence>
<dbReference type="PANTHER" id="PTHR40128:SF1">
    <property type="entry name" value="PHYTANOYL-COA HYDROXYLASE"/>
    <property type="match status" value="1"/>
</dbReference>
<dbReference type="STRING" id="656916.A0A2G7FIM4"/>
<name>A0A2G7FIM4_9EURO</name>
<reference evidence="1 2" key="1">
    <citation type="submission" date="2017-05" db="EMBL/GenBank/DDBJ databases">
        <title>Genome sequence for an aflatoxigenic pathogen of Argentinian peanut, Aspergillus arachidicola.</title>
        <authorList>
            <person name="Moore G."/>
            <person name="Beltz S.B."/>
            <person name="Mack B.M."/>
        </authorList>
    </citation>
    <scope>NUCLEOTIDE SEQUENCE [LARGE SCALE GENOMIC DNA]</scope>
    <source>
        <strain evidence="1 2">CBS 117610</strain>
    </source>
</reference>
<dbReference type="PANTHER" id="PTHR40128">
    <property type="entry name" value="EXPRESSED PROTEIN"/>
    <property type="match status" value="1"/>
</dbReference>
<protein>
    <recommendedName>
        <fullName evidence="3">Phytanoyl-CoA dioxygenase</fullName>
    </recommendedName>
</protein>
<keyword evidence="2" id="KW-1185">Reference proteome</keyword>
<sequence>MSYTLVQSVEQRLNLRTYGGTIEDVKSLKPSTLDIPLEELRRRFNEDGVLWVKGLISRDLINKCRRDYLEFVNQGSGMLKPGTDPEEGIFSGNDWRNLILPGGTRLALGLEDEGPFVENASKSHVAPFYLDFKDKIAKQMEAFVGKLFVPGAESTPVHYDQIFLRAGPPTGVTAWVPIGDIEKDGGGLMYLDHSHDIGKKYEEDFTRLNMELSDEERQFGKNWGRDWLVGEYEAGDVVFHNPYMIHAGPINESSKGRIRVSTDLRFVDKSKPSDERWTFPAFSESDPNLARKLKPSA</sequence>
<dbReference type="Gene3D" id="2.60.120.620">
    <property type="entry name" value="q2cbj1_9rhob like domain"/>
    <property type="match status" value="1"/>
</dbReference>
<dbReference type="EMBL" id="NEXV01000612">
    <property type="protein sequence ID" value="PIG80472.1"/>
    <property type="molecule type" value="Genomic_DNA"/>
</dbReference>
<proteinExistence type="predicted"/>
<dbReference type="AlphaFoldDB" id="A0A2G7FIM4"/>
<evidence type="ECO:0000313" key="2">
    <source>
        <dbReference type="Proteomes" id="UP000231358"/>
    </source>
</evidence>
<dbReference type="Proteomes" id="UP000231358">
    <property type="component" value="Unassembled WGS sequence"/>
</dbReference>
<dbReference type="SUPFAM" id="SSF51197">
    <property type="entry name" value="Clavaminate synthase-like"/>
    <property type="match status" value="1"/>
</dbReference>
<dbReference type="InterPro" id="IPR008775">
    <property type="entry name" value="Phytyl_CoA_dOase-like"/>
</dbReference>
<accession>A0A2G7FIM4</accession>
<organism evidence="1 2">
    <name type="scientific">Aspergillus arachidicola</name>
    <dbReference type="NCBI Taxonomy" id="656916"/>
    <lineage>
        <taxon>Eukaryota</taxon>
        <taxon>Fungi</taxon>
        <taxon>Dikarya</taxon>
        <taxon>Ascomycota</taxon>
        <taxon>Pezizomycotina</taxon>
        <taxon>Eurotiomycetes</taxon>
        <taxon>Eurotiomycetidae</taxon>
        <taxon>Eurotiales</taxon>
        <taxon>Aspergillaceae</taxon>
        <taxon>Aspergillus</taxon>
        <taxon>Aspergillus subgen. Circumdati</taxon>
    </lineage>
</organism>